<comment type="subcellular location">
    <subcellularLocation>
        <location evidence="1">Cell membrane</location>
        <topology evidence="1">Peripheral membrane protein</topology>
    </subcellularLocation>
</comment>
<dbReference type="CDD" id="cd03225">
    <property type="entry name" value="ABC_cobalt_CbiO_domain1"/>
    <property type="match status" value="1"/>
</dbReference>
<reference evidence="10" key="1">
    <citation type="submission" date="2021-03" db="EMBL/GenBank/DDBJ databases">
        <title>Antimicrobial resistance genes in bacteria isolated from Japanese honey, and their potential for conferring macrolide and lincosamide resistance in the American foulbrood pathogen Paenibacillus larvae.</title>
        <authorList>
            <person name="Okamoto M."/>
            <person name="Kumagai M."/>
            <person name="Kanamori H."/>
            <person name="Takamatsu D."/>
        </authorList>
    </citation>
    <scope>NUCLEOTIDE SEQUENCE</scope>
    <source>
        <strain evidence="10">J40TS1</strain>
    </source>
</reference>
<dbReference type="InterPro" id="IPR027417">
    <property type="entry name" value="P-loop_NTPase"/>
</dbReference>
<organism evidence="10 11">
    <name type="scientific">Paenibacillus montaniterrae</name>
    <dbReference type="NCBI Taxonomy" id="429341"/>
    <lineage>
        <taxon>Bacteria</taxon>
        <taxon>Bacillati</taxon>
        <taxon>Bacillota</taxon>
        <taxon>Bacilli</taxon>
        <taxon>Bacillales</taxon>
        <taxon>Paenibacillaceae</taxon>
        <taxon>Paenibacillus</taxon>
    </lineage>
</organism>
<keyword evidence="3" id="KW-0813">Transport</keyword>
<comment type="caution">
    <text evidence="10">The sequence shown here is derived from an EMBL/GenBank/DDBJ whole genome shotgun (WGS) entry which is preliminary data.</text>
</comment>
<dbReference type="FunFam" id="3.40.50.300:FF:000224">
    <property type="entry name" value="Energy-coupling factor transporter ATP-binding protein EcfA"/>
    <property type="match status" value="1"/>
</dbReference>
<evidence type="ECO:0000256" key="4">
    <source>
        <dbReference type="ARBA" id="ARBA00022475"/>
    </source>
</evidence>
<evidence type="ECO:0000256" key="2">
    <source>
        <dbReference type="ARBA" id="ARBA00005417"/>
    </source>
</evidence>
<dbReference type="InterPro" id="IPR003439">
    <property type="entry name" value="ABC_transporter-like_ATP-bd"/>
</dbReference>
<dbReference type="InterPro" id="IPR050095">
    <property type="entry name" value="ECF_ABC_transporter_ATP-bd"/>
</dbReference>
<evidence type="ECO:0000313" key="11">
    <source>
        <dbReference type="Proteomes" id="UP000683139"/>
    </source>
</evidence>
<evidence type="ECO:0000256" key="7">
    <source>
        <dbReference type="ARBA" id="ARBA00022967"/>
    </source>
</evidence>
<comment type="similarity">
    <text evidence="2">Belongs to the ABC transporter superfamily.</text>
</comment>
<dbReference type="GO" id="GO:0016887">
    <property type="term" value="F:ATP hydrolysis activity"/>
    <property type="evidence" value="ECO:0007669"/>
    <property type="project" value="InterPro"/>
</dbReference>
<dbReference type="InterPro" id="IPR015856">
    <property type="entry name" value="ABC_transpr_CbiO/EcfA_su"/>
</dbReference>
<evidence type="ECO:0000256" key="8">
    <source>
        <dbReference type="ARBA" id="ARBA00023136"/>
    </source>
</evidence>
<sequence>MGITFEQVSYSYKELALKHQLALDHINLSVKSSQFITIVGAPGSGKSTLLQHLNGLLRADHGTIHLLDMVVSPSPAKLPKQLSQRVGLVFQYAEQQLFKQTVWEDLLYGPLNFEVSKAEAESAALAAAEFMGLDEAVLAKSPYELSSGQIRKAAIAAVLAAKPEIIVLDEPTASLDAASRGELMGLLHRQCSEQQRTVIVVTHALEDVLPYTNQIIALHKGSVLFSGAPHELMLRIDVLEAAGLQMPAAYHFYFSLEQQLGLDLSKLQYYPSAPQLAAAIKAALDGLN</sequence>
<keyword evidence="5" id="KW-0547">Nucleotide-binding</keyword>
<dbReference type="Proteomes" id="UP000683139">
    <property type="component" value="Unassembled WGS sequence"/>
</dbReference>
<feature type="domain" description="ABC transporter" evidence="9">
    <location>
        <begin position="3"/>
        <end position="245"/>
    </location>
</feature>
<dbReference type="AlphaFoldDB" id="A0A920CYT7"/>
<protein>
    <submittedName>
        <fullName evidence="10">Energy-coupling factor transporter ATP-binding protein EcfA2</fullName>
    </submittedName>
</protein>
<proteinExistence type="inferred from homology"/>
<evidence type="ECO:0000256" key="6">
    <source>
        <dbReference type="ARBA" id="ARBA00022840"/>
    </source>
</evidence>
<keyword evidence="7" id="KW-1278">Translocase</keyword>
<evidence type="ECO:0000256" key="1">
    <source>
        <dbReference type="ARBA" id="ARBA00004202"/>
    </source>
</evidence>
<accession>A0A920CYT7</accession>
<dbReference type="SMART" id="SM00382">
    <property type="entry name" value="AAA"/>
    <property type="match status" value="1"/>
</dbReference>
<dbReference type="Pfam" id="PF00005">
    <property type="entry name" value="ABC_tran"/>
    <property type="match status" value="1"/>
</dbReference>
<dbReference type="RefSeq" id="WP_213518371.1">
    <property type="nucleotide sequence ID" value="NZ_BOSE01000008.1"/>
</dbReference>
<dbReference type="PANTHER" id="PTHR43553:SF27">
    <property type="entry name" value="ENERGY-COUPLING FACTOR TRANSPORTER ATP-BINDING PROTEIN ECFA2"/>
    <property type="match status" value="1"/>
</dbReference>
<dbReference type="Gene3D" id="3.40.50.300">
    <property type="entry name" value="P-loop containing nucleotide triphosphate hydrolases"/>
    <property type="match status" value="1"/>
</dbReference>
<keyword evidence="8" id="KW-0472">Membrane</keyword>
<dbReference type="GO" id="GO:0015087">
    <property type="term" value="F:cobalt ion transmembrane transporter activity"/>
    <property type="evidence" value="ECO:0007669"/>
    <property type="project" value="UniProtKB-ARBA"/>
</dbReference>
<keyword evidence="6 10" id="KW-0067">ATP-binding</keyword>
<dbReference type="GO" id="GO:0042626">
    <property type="term" value="F:ATPase-coupled transmembrane transporter activity"/>
    <property type="evidence" value="ECO:0007669"/>
    <property type="project" value="TreeGrafter"/>
</dbReference>
<gene>
    <name evidence="10" type="primary">ecfA2</name>
    <name evidence="10" type="ORF">J40TS1_38430</name>
</gene>
<dbReference type="EMBL" id="BOSE01000008">
    <property type="protein sequence ID" value="GIP18201.1"/>
    <property type="molecule type" value="Genomic_DNA"/>
</dbReference>
<evidence type="ECO:0000259" key="9">
    <source>
        <dbReference type="PROSITE" id="PS50893"/>
    </source>
</evidence>
<evidence type="ECO:0000256" key="3">
    <source>
        <dbReference type="ARBA" id="ARBA00022448"/>
    </source>
</evidence>
<dbReference type="InterPro" id="IPR003593">
    <property type="entry name" value="AAA+_ATPase"/>
</dbReference>
<dbReference type="InterPro" id="IPR017871">
    <property type="entry name" value="ABC_transporter-like_CS"/>
</dbReference>
<dbReference type="GO" id="GO:0043190">
    <property type="term" value="C:ATP-binding cassette (ABC) transporter complex"/>
    <property type="evidence" value="ECO:0007669"/>
    <property type="project" value="TreeGrafter"/>
</dbReference>
<evidence type="ECO:0000256" key="5">
    <source>
        <dbReference type="ARBA" id="ARBA00022741"/>
    </source>
</evidence>
<keyword evidence="11" id="KW-1185">Reference proteome</keyword>
<dbReference type="PANTHER" id="PTHR43553">
    <property type="entry name" value="HEAVY METAL TRANSPORTER"/>
    <property type="match status" value="1"/>
</dbReference>
<dbReference type="GO" id="GO:0005524">
    <property type="term" value="F:ATP binding"/>
    <property type="evidence" value="ECO:0007669"/>
    <property type="project" value="UniProtKB-KW"/>
</dbReference>
<dbReference type="SUPFAM" id="SSF52540">
    <property type="entry name" value="P-loop containing nucleoside triphosphate hydrolases"/>
    <property type="match status" value="1"/>
</dbReference>
<evidence type="ECO:0000313" key="10">
    <source>
        <dbReference type="EMBL" id="GIP18201.1"/>
    </source>
</evidence>
<dbReference type="PROSITE" id="PS50893">
    <property type="entry name" value="ABC_TRANSPORTER_2"/>
    <property type="match status" value="1"/>
</dbReference>
<keyword evidence="4" id="KW-1003">Cell membrane</keyword>
<dbReference type="PROSITE" id="PS00211">
    <property type="entry name" value="ABC_TRANSPORTER_1"/>
    <property type="match status" value="1"/>
</dbReference>
<name>A0A920CYT7_9BACL</name>